<dbReference type="FunFam" id="1.10.8.50:FF:000003">
    <property type="entry name" value="Formamidopyrimidine-DNA glycosylase"/>
    <property type="match status" value="1"/>
</dbReference>
<feature type="domain" description="Formamidopyrimidine-DNA glycosylase catalytic" evidence="17">
    <location>
        <begin position="2"/>
        <end position="117"/>
    </location>
</feature>
<dbReference type="Proteomes" id="UP000681075">
    <property type="component" value="Unassembled WGS sequence"/>
</dbReference>
<evidence type="ECO:0000256" key="12">
    <source>
        <dbReference type="ARBA" id="ARBA00023268"/>
    </source>
</evidence>
<dbReference type="EC" id="4.2.99.18" evidence="15"/>
<feature type="active site" description="Proton donor; for beta-elimination activity" evidence="15">
    <location>
        <position position="58"/>
    </location>
</feature>
<feature type="active site" description="Schiff-base intermediate with DNA" evidence="15">
    <location>
        <position position="2"/>
    </location>
</feature>
<dbReference type="SUPFAM" id="SSF57716">
    <property type="entry name" value="Glucocorticoid receptor-like (DNA-binding domain)"/>
    <property type="match status" value="1"/>
</dbReference>
<dbReference type="AlphaFoldDB" id="A0A8S8XG62"/>
<sequence>MPELPEVETVARGLGAMLTGRRLVHVATARGDLRAPFPKDFAKRLEGRRVCDIRRRAKYILIELDQDLIWLIHLGMTGKFTVHPPRSPQPLDDPHDHVRFDTDDGAHVRFNDPRRFGVMDLLHRSELTTHKMLAELGPEPFDPALDDASFSASLAGKRTPIKSALLDQRVIAGLGNIYVSEALFLAGISPKRLAGSVAGARAARLLPAIRKVLDAAIKAGGSTLRDFAGASGELGYFQHRFTVYDREGQKCPGCDCNVAATGGIQRMVQAGRSTFYCPRKQR</sequence>
<keyword evidence="12 15" id="KW-0511">Multifunctional enzyme</keyword>
<feature type="binding site" evidence="15">
    <location>
        <position position="114"/>
    </location>
    <ligand>
        <name>DNA</name>
        <dbReference type="ChEBI" id="CHEBI:16991"/>
    </ligand>
</feature>
<comment type="subunit">
    <text evidence="3 15">Monomer.</text>
</comment>
<keyword evidence="10 15" id="KW-0234">DNA repair</keyword>
<evidence type="ECO:0000256" key="15">
    <source>
        <dbReference type="HAMAP-Rule" id="MF_00103"/>
    </source>
</evidence>
<dbReference type="NCBIfam" id="TIGR00577">
    <property type="entry name" value="fpg"/>
    <property type="match status" value="1"/>
</dbReference>
<dbReference type="Gene3D" id="3.20.190.10">
    <property type="entry name" value="MutM-like, N-terminal"/>
    <property type="match status" value="1"/>
</dbReference>
<dbReference type="InterPro" id="IPR000214">
    <property type="entry name" value="Znf_DNA_glyclase/AP_lyase"/>
</dbReference>
<dbReference type="GO" id="GO:0034039">
    <property type="term" value="F:8-oxo-7,8-dihydroguanine DNA N-glycosylase activity"/>
    <property type="evidence" value="ECO:0007669"/>
    <property type="project" value="TreeGrafter"/>
</dbReference>
<evidence type="ECO:0000256" key="1">
    <source>
        <dbReference type="ARBA" id="ARBA00001668"/>
    </source>
</evidence>
<dbReference type="Gene3D" id="1.10.8.50">
    <property type="match status" value="1"/>
</dbReference>
<evidence type="ECO:0000313" key="19">
    <source>
        <dbReference type="Proteomes" id="UP000681075"/>
    </source>
</evidence>
<dbReference type="PROSITE" id="PS51066">
    <property type="entry name" value="ZF_FPG_2"/>
    <property type="match status" value="1"/>
</dbReference>
<gene>
    <name evidence="15 18" type="primary">mutM</name>
    <name evidence="15" type="synonym">fpg</name>
    <name evidence="18" type="ORF">TMPK1_31990</name>
</gene>
<protein>
    <recommendedName>
        <fullName evidence="15">Formamidopyrimidine-DNA glycosylase</fullName>
        <shortName evidence="15">Fapy-DNA glycosylase</shortName>
        <ecNumber evidence="15">3.2.2.23</ecNumber>
    </recommendedName>
    <alternativeName>
        <fullName evidence="15">DNA-(apurinic or apyrimidinic site) lyase MutM</fullName>
        <shortName evidence="15">AP lyase MutM</shortName>
        <ecNumber evidence="15">4.2.99.18</ecNumber>
    </alternativeName>
</protein>
<evidence type="ECO:0000256" key="8">
    <source>
        <dbReference type="ARBA" id="ARBA00022833"/>
    </source>
</evidence>
<comment type="catalytic activity">
    <reaction evidence="1 15">
        <text>Hydrolysis of DNA containing ring-opened 7-methylguanine residues, releasing 2,6-diamino-4-hydroxy-5-(N-methyl)formamidopyrimidine.</text>
        <dbReference type="EC" id="3.2.2.23"/>
    </reaction>
</comment>
<dbReference type="NCBIfam" id="NF002211">
    <property type="entry name" value="PRK01103.1"/>
    <property type="match status" value="1"/>
</dbReference>
<dbReference type="SMART" id="SM01232">
    <property type="entry name" value="H2TH"/>
    <property type="match status" value="1"/>
</dbReference>
<proteinExistence type="inferred from homology"/>
<keyword evidence="13 15" id="KW-0326">Glycosidase</keyword>
<dbReference type="PANTHER" id="PTHR22993">
    <property type="entry name" value="FORMAMIDOPYRIMIDINE-DNA GLYCOSYLASE"/>
    <property type="match status" value="1"/>
</dbReference>
<keyword evidence="8 15" id="KW-0862">Zinc</keyword>
<dbReference type="CDD" id="cd08966">
    <property type="entry name" value="EcFpg-like_N"/>
    <property type="match status" value="1"/>
</dbReference>
<evidence type="ECO:0000259" key="16">
    <source>
        <dbReference type="PROSITE" id="PS51066"/>
    </source>
</evidence>
<comment type="caution">
    <text evidence="18">The sequence shown here is derived from an EMBL/GenBank/DDBJ whole genome shotgun (WGS) entry which is preliminary data.</text>
</comment>
<dbReference type="InterPro" id="IPR012319">
    <property type="entry name" value="FPG_cat"/>
</dbReference>
<comment type="cofactor">
    <cofactor evidence="15">
        <name>Zn(2+)</name>
        <dbReference type="ChEBI" id="CHEBI:29105"/>
    </cofactor>
    <text evidence="15">Binds 1 zinc ion per subunit.</text>
</comment>
<dbReference type="GO" id="GO:0008270">
    <property type="term" value="F:zinc ion binding"/>
    <property type="evidence" value="ECO:0007669"/>
    <property type="project" value="UniProtKB-UniRule"/>
</dbReference>
<evidence type="ECO:0000256" key="11">
    <source>
        <dbReference type="ARBA" id="ARBA00023239"/>
    </source>
</evidence>
<dbReference type="GO" id="GO:0006284">
    <property type="term" value="P:base-excision repair"/>
    <property type="evidence" value="ECO:0007669"/>
    <property type="project" value="InterPro"/>
</dbReference>
<evidence type="ECO:0000256" key="2">
    <source>
        <dbReference type="ARBA" id="ARBA00009409"/>
    </source>
</evidence>
<dbReference type="InterPro" id="IPR010979">
    <property type="entry name" value="Ribosomal_uS13-like_H2TH"/>
</dbReference>
<dbReference type="SUPFAM" id="SSF46946">
    <property type="entry name" value="S13-like H2TH domain"/>
    <property type="match status" value="1"/>
</dbReference>
<keyword evidence="5 15" id="KW-0227">DNA damage</keyword>
<dbReference type="HAMAP" id="MF_00103">
    <property type="entry name" value="Fapy_DNA_glycosyl"/>
    <property type="match status" value="1"/>
</dbReference>
<evidence type="ECO:0000256" key="13">
    <source>
        <dbReference type="ARBA" id="ARBA00023295"/>
    </source>
</evidence>
<dbReference type="RefSeq" id="WP_420244242.1">
    <property type="nucleotide sequence ID" value="NZ_BOPV01000001.1"/>
</dbReference>
<keyword evidence="4 15" id="KW-0479">Metal-binding</keyword>
<dbReference type="PROSITE" id="PS51068">
    <property type="entry name" value="FPG_CAT"/>
    <property type="match status" value="1"/>
</dbReference>
<evidence type="ECO:0000256" key="6">
    <source>
        <dbReference type="ARBA" id="ARBA00022771"/>
    </source>
</evidence>
<dbReference type="Pfam" id="PF01149">
    <property type="entry name" value="Fapy_DNA_glyco"/>
    <property type="match status" value="1"/>
</dbReference>
<evidence type="ECO:0000256" key="10">
    <source>
        <dbReference type="ARBA" id="ARBA00023204"/>
    </source>
</evidence>
<dbReference type="InterPro" id="IPR035937">
    <property type="entry name" value="FPG_N"/>
</dbReference>
<dbReference type="InterPro" id="IPR020629">
    <property type="entry name" value="FPG_Glyclase"/>
</dbReference>
<keyword evidence="6 15" id="KW-0863">Zinc-finger</keyword>
<evidence type="ECO:0000256" key="14">
    <source>
        <dbReference type="ARBA" id="ARBA00044632"/>
    </source>
</evidence>
<feature type="active site" description="Proton donor" evidence="15">
    <location>
        <position position="3"/>
    </location>
</feature>
<feature type="binding site" evidence="15">
    <location>
        <position position="95"/>
    </location>
    <ligand>
        <name>DNA</name>
        <dbReference type="ChEBI" id="CHEBI:16991"/>
    </ligand>
</feature>
<evidence type="ECO:0000256" key="5">
    <source>
        <dbReference type="ARBA" id="ARBA00022763"/>
    </source>
</evidence>
<evidence type="ECO:0000256" key="4">
    <source>
        <dbReference type="ARBA" id="ARBA00022723"/>
    </source>
</evidence>
<accession>A0A8S8XG62</accession>
<evidence type="ECO:0000256" key="7">
    <source>
        <dbReference type="ARBA" id="ARBA00022801"/>
    </source>
</evidence>
<dbReference type="Pfam" id="PF06831">
    <property type="entry name" value="H2TH"/>
    <property type="match status" value="1"/>
</dbReference>
<dbReference type="EC" id="3.2.2.23" evidence="15"/>
<keyword evidence="11 15" id="KW-0456">Lyase</keyword>
<feature type="binding site" evidence="15">
    <location>
        <position position="157"/>
    </location>
    <ligand>
        <name>DNA</name>
        <dbReference type="ChEBI" id="CHEBI:16991"/>
    </ligand>
</feature>
<evidence type="ECO:0000313" key="18">
    <source>
        <dbReference type="EMBL" id="GIL40962.1"/>
    </source>
</evidence>
<dbReference type="SUPFAM" id="SSF81624">
    <property type="entry name" value="N-terminal domain of MutM-like DNA repair proteins"/>
    <property type="match status" value="1"/>
</dbReference>
<reference evidence="18" key="1">
    <citation type="submission" date="2021-02" db="EMBL/GenBank/DDBJ databases">
        <title>Genome sequence of Rhodospirillales sp. strain TMPK1 isolated from soil.</title>
        <authorList>
            <person name="Nakai R."/>
            <person name="Kusada H."/>
            <person name="Tamaki H."/>
        </authorList>
    </citation>
    <scope>NUCLEOTIDE SEQUENCE</scope>
    <source>
        <strain evidence="18">TMPK1</strain>
    </source>
</reference>
<dbReference type="EMBL" id="BOPV01000001">
    <property type="protein sequence ID" value="GIL40962.1"/>
    <property type="molecule type" value="Genomic_DNA"/>
</dbReference>
<keyword evidence="9 15" id="KW-0238">DNA-binding</keyword>
<evidence type="ECO:0000259" key="17">
    <source>
        <dbReference type="PROSITE" id="PS51068"/>
    </source>
</evidence>
<comment type="catalytic activity">
    <reaction evidence="14 15">
        <text>2'-deoxyribonucleotide-(2'-deoxyribose 5'-phosphate)-2'-deoxyribonucleotide-DNA = a 3'-end 2'-deoxyribonucleotide-(2,3-dehydro-2,3-deoxyribose 5'-phosphate)-DNA + a 5'-end 5'-phospho-2'-deoxyribonucleoside-DNA + H(+)</text>
        <dbReference type="Rhea" id="RHEA:66592"/>
        <dbReference type="Rhea" id="RHEA-COMP:13180"/>
        <dbReference type="Rhea" id="RHEA-COMP:16897"/>
        <dbReference type="Rhea" id="RHEA-COMP:17067"/>
        <dbReference type="ChEBI" id="CHEBI:15378"/>
        <dbReference type="ChEBI" id="CHEBI:136412"/>
        <dbReference type="ChEBI" id="CHEBI:157695"/>
        <dbReference type="ChEBI" id="CHEBI:167181"/>
        <dbReference type="EC" id="4.2.99.18"/>
    </reaction>
</comment>
<comment type="function">
    <text evidence="15">Involved in base excision repair of DNA damaged by oxidation or by mutagenic agents. Acts as DNA glycosylase that recognizes and removes damaged bases. Has a preference for oxidized purines, such as 7,8-dihydro-8-oxoguanine (8-oxoG). Has AP (apurinic/apyrimidinic) lyase activity and introduces nicks in the DNA strand. Cleaves the DNA backbone by beta-delta elimination to generate a single-strand break at the site of the removed base with both 3'- and 5'-phosphates.</text>
</comment>
<evidence type="ECO:0000256" key="3">
    <source>
        <dbReference type="ARBA" id="ARBA00011245"/>
    </source>
</evidence>
<dbReference type="GO" id="GO:0140078">
    <property type="term" value="F:class I DNA-(apurinic or apyrimidinic site) endonuclease activity"/>
    <property type="evidence" value="ECO:0007669"/>
    <property type="project" value="UniProtKB-EC"/>
</dbReference>
<comment type="similarity">
    <text evidence="2 15">Belongs to the FPG family.</text>
</comment>
<dbReference type="PANTHER" id="PTHR22993:SF9">
    <property type="entry name" value="FORMAMIDOPYRIMIDINE-DNA GLYCOSYLASE"/>
    <property type="match status" value="1"/>
</dbReference>
<keyword evidence="7 15" id="KW-0378">Hydrolase</keyword>
<dbReference type="GO" id="GO:0003684">
    <property type="term" value="F:damaged DNA binding"/>
    <property type="evidence" value="ECO:0007669"/>
    <property type="project" value="InterPro"/>
</dbReference>
<feature type="domain" description="FPG-type" evidence="16">
    <location>
        <begin position="242"/>
        <end position="282"/>
    </location>
</feature>
<feature type="active site" description="Proton donor; for delta-elimination activity" evidence="15">
    <location>
        <position position="272"/>
    </location>
</feature>
<evidence type="ECO:0000256" key="9">
    <source>
        <dbReference type="ARBA" id="ARBA00023125"/>
    </source>
</evidence>
<name>A0A8S8XG62_9PROT</name>
<organism evidence="18 19">
    <name type="scientific">Roseiterribacter gracilis</name>
    <dbReference type="NCBI Taxonomy" id="2812848"/>
    <lineage>
        <taxon>Bacteria</taxon>
        <taxon>Pseudomonadati</taxon>
        <taxon>Pseudomonadota</taxon>
        <taxon>Alphaproteobacteria</taxon>
        <taxon>Rhodospirillales</taxon>
        <taxon>Roseiterribacteraceae</taxon>
        <taxon>Roseiterribacter</taxon>
    </lineage>
</organism>
<dbReference type="SMART" id="SM00898">
    <property type="entry name" value="Fapy_DNA_glyco"/>
    <property type="match status" value="1"/>
</dbReference>
<keyword evidence="19" id="KW-1185">Reference proteome</keyword>
<dbReference type="InterPro" id="IPR015886">
    <property type="entry name" value="H2TH_FPG"/>
</dbReference>